<proteinExistence type="predicted"/>
<dbReference type="Pfam" id="PF13162">
    <property type="entry name" value="DUF3997"/>
    <property type="match status" value="1"/>
</dbReference>
<dbReference type="EMBL" id="ACMP01000100">
    <property type="protein sequence ID" value="EEL69291.1"/>
    <property type="molecule type" value="Genomic_DNA"/>
</dbReference>
<name>C2XYI9_BACMY</name>
<organism evidence="1">
    <name type="scientific">Bacillus mycoides</name>
    <dbReference type="NCBI Taxonomy" id="1405"/>
    <lineage>
        <taxon>Bacteria</taxon>
        <taxon>Bacillati</taxon>
        <taxon>Bacillota</taxon>
        <taxon>Bacilli</taxon>
        <taxon>Bacillales</taxon>
        <taxon>Bacillaceae</taxon>
        <taxon>Bacillus</taxon>
        <taxon>Bacillus cereus group</taxon>
    </lineage>
</organism>
<sequence length="155" mass="17955">MCYNSIVKEVPILKRWIILFAALLLTGCTGNTNHLTYTINDEYELIHTSGDAFELFPSQDAVYATQYIPAKITEIAWDDKYIITKQIEEKSDPNNPDAAITNKKSEHYWIIDVKHNKRFGPYNEKQFNEQKDAFKITVPFQSVDSYVKELKKQSA</sequence>
<accession>C2XYI9</accession>
<dbReference type="InterPro" id="IPR025059">
    <property type="entry name" value="DUF3997"/>
</dbReference>
<evidence type="ECO:0000313" key="1">
    <source>
        <dbReference type="EMBL" id="EEL69291.1"/>
    </source>
</evidence>
<protein>
    <recommendedName>
        <fullName evidence="2">DUF3997 domain-containing protein</fullName>
    </recommendedName>
</protein>
<dbReference type="AlphaFoldDB" id="C2XYI9"/>
<dbReference type="Proteomes" id="UP000001753">
    <property type="component" value="Chromosome"/>
</dbReference>
<gene>
    <name evidence="1" type="ORF">bcere0026_37690</name>
</gene>
<comment type="caution">
    <text evidence="1">The sequence shown here is derived from an EMBL/GenBank/DDBJ whole genome shotgun (WGS) entry which is preliminary data.</text>
</comment>
<reference evidence="1" key="1">
    <citation type="journal article" date="2012" name="Genome Res.">
        <title>Genomic characterization of the Bacillus cereus sensu lato species: Backdrop to the evolution of Bacillus anthracis.</title>
        <authorList>
            <person name="Zwick M.E."/>
            <person name="Joseph S.J."/>
            <person name="Didelot X."/>
            <person name="Chen P.E."/>
            <person name="Bishop-Lilly K.A."/>
            <person name="Stewart A.C."/>
            <person name="Willner K."/>
            <person name="Nolan N."/>
            <person name="Lentz S."/>
            <person name="Thomason M.K."/>
            <person name="Sozhamannan S."/>
            <person name="Mateczun A.J."/>
            <person name="Du L."/>
            <person name="Read T.D."/>
        </authorList>
    </citation>
    <scope>NUCLEOTIDE SEQUENCE [LARGE SCALE GENOMIC DNA]</scope>
    <source>
        <strain evidence="1">AH603</strain>
    </source>
</reference>
<evidence type="ECO:0008006" key="2">
    <source>
        <dbReference type="Google" id="ProtNLM"/>
    </source>
</evidence>
<dbReference type="HOGENOM" id="CLU_1792553_0_0_9"/>